<protein>
    <submittedName>
        <fullName evidence="3">Phosphopantetheine-binding protein</fullName>
    </submittedName>
</protein>
<dbReference type="Pfam" id="PF00550">
    <property type="entry name" value="PP-binding"/>
    <property type="match status" value="1"/>
</dbReference>
<feature type="compositionally biased region" description="Low complexity" evidence="1">
    <location>
        <begin position="1"/>
        <end position="19"/>
    </location>
</feature>
<evidence type="ECO:0000256" key="1">
    <source>
        <dbReference type="SAM" id="MobiDB-lite"/>
    </source>
</evidence>
<sequence>METITTVREVESTESTESTAGSDPESAVDAAAVAEILERFVRTEGRIEDGDPDFTREVDLFASGYLDSLGTVHLINHIEERFRLELDDDALADPSFGSIDGISAIVAAGLRHAVRPGS</sequence>
<dbReference type="RefSeq" id="WP_313762693.1">
    <property type="nucleotide sequence ID" value="NZ_BAAAVH010000110.1"/>
</dbReference>
<dbReference type="InterPro" id="IPR036736">
    <property type="entry name" value="ACP-like_sf"/>
</dbReference>
<accession>A0ABW1ES01</accession>
<comment type="caution">
    <text evidence="3">The sequence shown here is derived from an EMBL/GenBank/DDBJ whole genome shotgun (WGS) entry which is preliminary data.</text>
</comment>
<dbReference type="InterPro" id="IPR009081">
    <property type="entry name" value="PP-bd_ACP"/>
</dbReference>
<dbReference type="Gene3D" id="1.10.1200.10">
    <property type="entry name" value="ACP-like"/>
    <property type="match status" value="1"/>
</dbReference>
<dbReference type="EMBL" id="JBHSOD010000004">
    <property type="protein sequence ID" value="MFC5884397.1"/>
    <property type="molecule type" value="Genomic_DNA"/>
</dbReference>
<evidence type="ECO:0000259" key="2">
    <source>
        <dbReference type="PROSITE" id="PS50075"/>
    </source>
</evidence>
<evidence type="ECO:0000313" key="3">
    <source>
        <dbReference type="EMBL" id="MFC5884397.1"/>
    </source>
</evidence>
<feature type="domain" description="Carrier" evidence="2">
    <location>
        <begin position="31"/>
        <end position="110"/>
    </location>
</feature>
<gene>
    <name evidence="3" type="ORF">ACFP0N_05270</name>
</gene>
<name>A0ABW1ES01_9ACTN</name>
<keyword evidence="4" id="KW-1185">Reference proteome</keyword>
<dbReference type="SUPFAM" id="SSF47336">
    <property type="entry name" value="ACP-like"/>
    <property type="match status" value="1"/>
</dbReference>
<evidence type="ECO:0000313" key="4">
    <source>
        <dbReference type="Proteomes" id="UP001596067"/>
    </source>
</evidence>
<proteinExistence type="predicted"/>
<dbReference type="Proteomes" id="UP001596067">
    <property type="component" value="Unassembled WGS sequence"/>
</dbReference>
<organism evidence="3 4">
    <name type="scientific">Kitasatospora aburaviensis</name>
    <dbReference type="NCBI Taxonomy" id="67265"/>
    <lineage>
        <taxon>Bacteria</taxon>
        <taxon>Bacillati</taxon>
        <taxon>Actinomycetota</taxon>
        <taxon>Actinomycetes</taxon>
        <taxon>Kitasatosporales</taxon>
        <taxon>Streptomycetaceae</taxon>
        <taxon>Kitasatospora</taxon>
    </lineage>
</organism>
<reference evidence="4" key="1">
    <citation type="journal article" date="2019" name="Int. J. Syst. Evol. Microbiol.">
        <title>The Global Catalogue of Microorganisms (GCM) 10K type strain sequencing project: providing services to taxonomists for standard genome sequencing and annotation.</title>
        <authorList>
            <consortium name="The Broad Institute Genomics Platform"/>
            <consortium name="The Broad Institute Genome Sequencing Center for Infectious Disease"/>
            <person name="Wu L."/>
            <person name="Ma J."/>
        </authorList>
    </citation>
    <scope>NUCLEOTIDE SEQUENCE [LARGE SCALE GENOMIC DNA]</scope>
    <source>
        <strain evidence="4">CGMCC 4.1469</strain>
    </source>
</reference>
<feature type="region of interest" description="Disordered" evidence="1">
    <location>
        <begin position="1"/>
        <end position="27"/>
    </location>
</feature>
<dbReference type="PROSITE" id="PS50075">
    <property type="entry name" value="CARRIER"/>
    <property type="match status" value="1"/>
</dbReference>